<gene>
    <name evidence="8" type="ORF">CMV30_15710</name>
</gene>
<dbReference type="PANTHER" id="PTHR42732:SF1">
    <property type="entry name" value="BETA-MANNOSIDASE"/>
    <property type="match status" value="1"/>
</dbReference>
<evidence type="ECO:0000313" key="9">
    <source>
        <dbReference type="Proteomes" id="UP000217265"/>
    </source>
</evidence>
<dbReference type="InterPro" id="IPR040605">
    <property type="entry name" value="Glyco_hydro2_dom5"/>
</dbReference>
<feature type="domain" description="Beta-mannosidase-like galactose-binding" evidence="7">
    <location>
        <begin position="65"/>
        <end position="152"/>
    </location>
</feature>
<evidence type="ECO:0000313" key="8">
    <source>
        <dbReference type="EMBL" id="ATC66188.1"/>
    </source>
</evidence>
<evidence type="ECO:0000259" key="4">
    <source>
        <dbReference type="Pfam" id="PF00703"/>
    </source>
</evidence>
<feature type="domain" description="Glycoside hydrolase family 2" evidence="6">
    <location>
        <begin position="688"/>
        <end position="781"/>
    </location>
</feature>
<dbReference type="OrthoDB" id="9762066at2"/>
<dbReference type="InterPro" id="IPR032311">
    <property type="entry name" value="DUF4982"/>
</dbReference>
<dbReference type="Pfam" id="PF22666">
    <property type="entry name" value="Glyco_hydro_2_N2"/>
    <property type="match status" value="1"/>
</dbReference>
<dbReference type="InterPro" id="IPR036156">
    <property type="entry name" value="Beta-gal/glucu_dom_sf"/>
</dbReference>
<dbReference type="InterPro" id="IPR006102">
    <property type="entry name" value="Ig-like_GH2"/>
</dbReference>
<dbReference type="AlphaFoldDB" id="A0A290QL92"/>
<dbReference type="Gene3D" id="2.60.120.260">
    <property type="entry name" value="Galactose-binding domain-like"/>
    <property type="match status" value="2"/>
</dbReference>
<evidence type="ECO:0000259" key="7">
    <source>
        <dbReference type="Pfam" id="PF22666"/>
    </source>
</evidence>
<accession>A0A290QL92</accession>
<dbReference type="InterPro" id="IPR013783">
    <property type="entry name" value="Ig-like_fold"/>
</dbReference>
<dbReference type="InterPro" id="IPR008979">
    <property type="entry name" value="Galactose-bd-like_sf"/>
</dbReference>
<keyword evidence="2" id="KW-0378">Hydrolase</keyword>
<dbReference type="InterPro" id="IPR017853">
    <property type="entry name" value="GH"/>
</dbReference>
<feature type="domain" description="DUF4982" evidence="5">
    <location>
        <begin position="608"/>
        <end position="666"/>
    </location>
</feature>
<evidence type="ECO:0000256" key="1">
    <source>
        <dbReference type="ARBA" id="ARBA00007401"/>
    </source>
</evidence>
<evidence type="ECO:0000256" key="3">
    <source>
        <dbReference type="ARBA" id="ARBA00023295"/>
    </source>
</evidence>
<reference evidence="8 9" key="1">
    <citation type="submission" date="2017-09" db="EMBL/GenBank/DDBJ databases">
        <title>Complete genome sequence of Verrucomicrobial strain HZ-65, isolated from freshwater.</title>
        <authorList>
            <person name="Choi A."/>
        </authorList>
    </citation>
    <scope>NUCLEOTIDE SEQUENCE [LARGE SCALE GENOMIC DNA]</scope>
    <source>
        <strain evidence="8 9">HZ-65</strain>
    </source>
</reference>
<dbReference type="Pfam" id="PF00703">
    <property type="entry name" value="Glyco_hydro_2"/>
    <property type="match status" value="1"/>
</dbReference>
<dbReference type="Gene3D" id="2.60.40.10">
    <property type="entry name" value="Immunoglobulins"/>
    <property type="match status" value="3"/>
</dbReference>
<dbReference type="GO" id="GO:0004553">
    <property type="term" value="F:hydrolase activity, hydrolyzing O-glycosyl compounds"/>
    <property type="evidence" value="ECO:0007669"/>
    <property type="project" value="InterPro"/>
</dbReference>
<dbReference type="PANTHER" id="PTHR42732">
    <property type="entry name" value="BETA-GALACTOSIDASE"/>
    <property type="match status" value="1"/>
</dbReference>
<keyword evidence="9" id="KW-1185">Reference proteome</keyword>
<name>A0A290QL92_9BACT</name>
<evidence type="ECO:0000259" key="5">
    <source>
        <dbReference type="Pfam" id="PF16355"/>
    </source>
</evidence>
<feature type="domain" description="Glycoside hydrolase family 2 immunoglobulin-like beta-sandwich" evidence="4">
    <location>
        <begin position="196"/>
        <end position="297"/>
    </location>
</feature>
<dbReference type="SUPFAM" id="SSF49785">
    <property type="entry name" value="Galactose-binding domain-like"/>
    <property type="match status" value="2"/>
</dbReference>
<dbReference type="EMBL" id="CP023344">
    <property type="protein sequence ID" value="ATC66188.1"/>
    <property type="molecule type" value="Genomic_DNA"/>
</dbReference>
<dbReference type="InterPro" id="IPR051913">
    <property type="entry name" value="GH2_Domain-Containing"/>
</dbReference>
<dbReference type="Proteomes" id="UP000217265">
    <property type="component" value="Chromosome"/>
</dbReference>
<dbReference type="SUPFAM" id="SSF49303">
    <property type="entry name" value="beta-Galactosidase/glucuronidase domain"/>
    <property type="match status" value="1"/>
</dbReference>
<protein>
    <submittedName>
        <fullName evidence="8">Beta-galactosidase</fullName>
    </submittedName>
</protein>
<evidence type="ECO:0000259" key="6">
    <source>
        <dbReference type="Pfam" id="PF18565"/>
    </source>
</evidence>
<dbReference type="Pfam" id="PF18565">
    <property type="entry name" value="Glyco_hydro2_C5"/>
    <property type="match status" value="1"/>
</dbReference>
<dbReference type="SUPFAM" id="SSF51445">
    <property type="entry name" value="(Trans)glycosidases"/>
    <property type="match status" value="1"/>
</dbReference>
<dbReference type="Gene3D" id="3.20.20.80">
    <property type="entry name" value="Glycosidases"/>
    <property type="match status" value="1"/>
</dbReference>
<sequence length="966" mass="106280">MIAADVPAAREALDFNPGWRLHVGDPAGAQETRFDDAGWKPVTLPRAWNEDEAFKKDIKDLSTGIAWYRKTFVLPAGSGGRKVFLEFEGVRQAAEVWINGKLVGGHENGINAFGLDVTEQVRPAPEANVIAVRTDNAWDYRERLSGARYQWSDKNFNANYGGIPKNVRLHVTDRVYQTLPLYSHLGSTGVYVYATDFDVAARVATIHAESEIRNEATAARTFVYRVKVADRDGRTVAEFDGGRYTIAPRESVTARASARVKELNFWSWGYGYLYTVTTSLESEGQVFDSVVTRTGFRKTEFGQGVVKLNDRVIQLKGYAQRTSNEWPALGMSVPPWLSDYSNGLMVESGANLVRWMHIAPWKQDVESCDRVGLMQMLPAGDSERDAQGRQWVQRQEVMRDAIIYNRNNPSVLVYESGNNGISEAHMADMKAIRDRFDPHGGRAIGSRDMLDSHVTEYGGEMLYVNKSARQPMWQTEYSRDEGLRKYWDEFSPPYHKDGEGPPYRDAPAPTYNRNQDTHAIENVVRWYDFWRERPGTGTRVNSGGVNIIFSDTNTHYRGAENYRRSGEVDAMRIAKDGFFAHQVMWDGWVDVETPRAHILGHWNYAAGVTKPVTVVSSAESVELFLNGKSLGRGAQSTRFLFTFPSVAWQPGTLSAVGYDAKGAKICEASHVTAGEPRALKLTIQNGPDGLRADAADVALVQVEVVDAQGRRCPTALNLVDFELSGPAEWRGGIAQGPDNFILSRSLPVECGVNRVLVRSTLQAGKIVLTANAQGLASAKIELDSQAVETTDGWSRNPSAAALAGRLGRGPTPGTTSFKVTRKAVAVAKASALDGGDPALAFDDNEETAWSGKKAVTFELSRVALLSEITLKTAGFRARSYPIRITVDGVEVFRGVTARSLGYVTLPLKPVDGRVVRIEPLAGSEARDAFGGITELVDQKNATTGEQNVGAGALGIIEIEFYEPAEL</sequence>
<proteinExistence type="inferred from homology"/>
<comment type="similarity">
    <text evidence="1">Belongs to the glycosyl hydrolase 2 family.</text>
</comment>
<keyword evidence="3" id="KW-0326">Glycosidase</keyword>
<evidence type="ECO:0000256" key="2">
    <source>
        <dbReference type="ARBA" id="ARBA00022801"/>
    </source>
</evidence>
<dbReference type="InterPro" id="IPR054593">
    <property type="entry name" value="Beta-mannosidase-like_N2"/>
</dbReference>
<dbReference type="GO" id="GO:0005975">
    <property type="term" value="P:carbohydrate metabolic process"/>
    <property type="evidence" value="ECO:0007669"/>
    <property type="project" value="InterPro"/>
</dbReference>
<dbReference type="Pfam" id="PF16355">
    <property type="entry name" value="DUF4982"/>
    <property type="match status" value="1"/>
</dbReference>
<dbReference type="KEGG" id="vbh:CMV30_15710"/>
<organism evidence="8 9">
    <name type="scientific">Nibricoccus aquaticus</name>
    <dbReference type="NCBI Taxonomy" id="2576891"/>
    <lineage>
        <taxon>Bacteria</taxon>
        <taxon>Pseudomonadati</taxon>
        <taxon>Verrucomicrobiota</taxon>
        <taxon>Opitutia</taxon>
        <taxon>Opitutales</taxon>
        <taxon>Opitutaceae</taxon>
        <taxon>Nibricoccus</taxon>
    </lineage>
</organism>